<keyword evidence="1" id="KW-0472">Membrane</keyword>
<keyword evidence="1" id="KW-1133">Transmembrane helix</keyword>
<name>A0ABT3DCH8_9BACI</name>
<evidence type="ECO:0000313" key="2">
    <source>
        <dbReference type="EMBL" id="MCV9884752.1"/>
    </source>
</evidence>
<keyword evidence="3" id="KW-1185">Reference proteome</keyword>
<proteinExistence type="predicted"/>
<organism evidence="2 3">
    <name type="scientific">Metabacillus halosaccharovorans</name>
    <dbReference type="NCBI Taxonomy" id="930124"/>
    <lineage>
        <taxon>Bacteria</taxon>
        <taxon>Bacillati</taxon>
        <taxon>Bacillota</taxon>
        <taxon>Bacilli</taxon>
        <taxon>Bacillales</taxon>
        <taxon>Bacillaceae</taxon>
        <taxon>Metabacillus</taxon>
    </lineage>
</organism>
<dbReference type="RefSeq" id="WP_264141667.1">
    <property type="nucleotide sequence ID" value="NZ_JAOYEY010000023.1"/>
</dbReference>
<dbReference type="EMBL" id="JAOYEY010000023">
    <property type="protein sequence ID" value="MCV9884752.1"/>
    <property type="molecule type" value="Genomic_DNA"/>
</dbReference>
<evidence type="ECO:0000256" key="1">
    <source>
        <dbReference type="SAM" id="Phobius"/>
    </source>
</evidence>
<evidence type="ECO:0008006" key="4">
    <source>
        <dbReference type="Google" id="ProtNLM"/>
    </source>
</evidence>
<comment type="caution">
    <text evidence="2">The sequence shown here is derived from an EMBL/GenBank/DDBJ whole genome shotgun (WGS) entry which is preliminary data.</text>
</comment>
<feature type="transmembrane region" description="Helical" evidence="1">
    <location>
        <begin position="186"/>
        <end position="208"/>
    </location>
</feature>
<protein>
    <recommendedName>
        <fullName evidence="4">Polysaccharide chain length determinant N-terminal domain-containing protein</fullName>
    </recommendedName>
</protein>
<sequence length="211" mass="24003">MKLKKLFIWSILLLLIVPILFGVISFVQEQSKPKTYNATVEISLDNLNTSVYANPDTVEKMIKSSKFLESLNITNIEEVQEQMVIIKNNDWVTIGLKGSSEEEVRDTLALITEKLLKDSENIYKSQVELIENTIKEMKDRSGTEENTLETEQFLYDLELKKINALKAEIQEPLTVKEVSSNPLKRAIVSGILGFAIMVVIFIIGVIVIRRK</sequence>
<reference evidence="2 3" key="1">
    <citation type="submission" date="2022-10" db="EMBL/GenBank/DDBJ databases">
        <title>Draft genome assembly of moderately radiation resistant bacterium Metabacillus halosaccharovorans.</title>
        <authorList>
            <person name="Pal S."/>
            <person name="Gopinathan A."/>
        </authorList>
    </citation>
    <scope>NUCLEOTIDE SEQUENCE [LARGE SCALE GENOMIC DNA]</scope>
    <source>
        <strain evidence="2 3">VITHBRA001</strain>
    </source>
</reference>
<accession>A0ABT3DCH8</accession>
<gene>
    <name evidence="2" type="ORF">OIH86_03735</name>
</gene>
<evidence type="ECO:0000313" key="3">
    <source>
        <dbReference type="Proteomes" id="UP001526147"/>
    </source>
</evidence>
<dbReference type="Proteomes" id="UP001526147">
    <property type="component" value="Unassembled WGS sequence"/>
</dbReference>
<keyword evidence="1" id="KW-0812">Transmembrane</keyword>